<accession>A0ABS3LA98</accession>
<gene>
    <name evidence="5" type="ORF">JZO70_10340</name>
</gene>
<protein>
    <recommendedName>
        <fullName evidence="4">5-formyltetrahydrofolate cyclo-ligase</fullName>
        <ecNumber evidence="4">6.3.3.2</ecNumber>
    </recommendedName>
</protein>
<evidence type="ECO:0000313" key="6">
    <source>
        <dbReference type="Proteomes" id="UP000664601"/>
    </source>
</evidence>
<dbReference type="Proteomes" id="UP000664601">
    <property type="component" value="Unassembled WGS sequence"/>
</dbReference>
<name>A0ABS3LA98_9ENTE</name>
<keyword evidence="5" id="KW-0436">Ligase</keyword>
<reference evidence="5 6" key="1">
    <citation type="submission" date="2021-03" db="EMBL/GenBank/DDBJ databases">
        <title>Enterococcal diversity collection.</title>
        <authorList>
            <person name="Gilmore M.S."/>
            <person name="Schwartzman J."/>
            <person name="Van Tyne D."/>
            <person name="Martin M."/>
            <person name="Earl A.M."/>
            <person name="Manson A.L."/>
            <person name="Straub T."/>
            <person name="Salamzade R."/>
            <person name="Saavedra J."/>
            <person name="Lebreton F."/>
            <person name="Prichula J."/>
            <person name="Schaufler K."/>
            <person name="Gaca A."/>
            <person name="Sgardioli B."/>
            <person name="Wagenaar J."/>
            <person name="Strong T."/>
        </authorList>
    </citation>
    <scope>NUCLEOTIDE SEQUENCE [LARGE SCALE GENOMIC DNA]</scope>
    <source>
        <strain evidence="5 6">669A</strain>
    </source>
</reference>
<dbReference type="EC" id="6.3.3.2" evidence="4"/>
<dbReference type="PANTHER" id="PTHR23407">
    <property type="entry name" value="ATPASE INHIBITOR/5-FORMYLTETRAHYDROFOLATE CYCLO-LIGASE"/>
    <property type="match status" value="1"/>
</dbReference>
<dbReference type="GO" id="GO:0030272">
    <property type="term" value="F:5-formyltetrahydrofolate cyclo-ligase activity"/>
    <property type="evidence" value="ECO:0007669"/>
    <property type="project" value="UniProtKB-EC"/>
</dbReference>
<keyword evidence="2 4" id="KW-0547">Nucleotide-binding</keyword>
<comment type="catalytic activity">
    <reaction evidence="4">
        <text>(6S)-5-formyl-5,6,7,8-tetrahydrofolate + ATP = (6R)-5,10-methenyltetrahydrofolate + ADP + phosphate</text>
        <dbReference type="Rhea" id="RHEA:10488"/>
        <dbReference type="ChEBI" id="CHEBI:30616"/>
        <dbReference type="ChEBI" id="CHEBI:43474"/>
        <dbReference type="ChEBI" id="CHEBI:57455"/>
        <dbReference type="ChEBI" id="CHEBI:57457"/>
        <dbReference type="ChEBI" id="CHEBI:456216"/>
        <dbReference type="EC" id="6.3.3.2"/>
    </reaction>
</comment>
<dbReference type="InterPro" id="IPR024185">
    <property type="entry name" value="FTHF_cligase-like_sf"/>
</dbReference>
<keyword evidence="4" id="KW-0460">Magnesium</keyword>
<dbReference type="RefSeq" id="WP_207673490.1">
    <property type="nucleotide sequence ID" value="NZ_JAFREM010000016.1"/>
</dbReference>
<dbReference type="NCBIfam" id="TIGR02727">
    <property type="entry name" value="MTHFS_bact"/>
    <property type="match status" value="1"/>
</dbReference>
<dbReference type="PANTHER" id="PTHR23407:SF1">
    <property type="entry name" value="5-FORMYLTETRAHYDROFOLATE CYCLO-LIGASE"/>
    <property type="match status" value="1"/>
</dbReference>
<comment type="cofactor">
    <cofactor evidence="4">
        <name>Mg(2+)</name>
        <dbReference type="ChEBI" id="CHEBI:18420"/>
    </cofactor>
</comment>
<sequence length="182" mass="20785">MEKQKMRQLMIQRLEKIAVDKRRQPQVESIYREFFQSDLWQAAKSVGVTIATDFEFPTAPLIQQALAEGKKVAVPKSLPKRQLVFYWINESTTFVASKFGVEEPVSEAVADPTELDLIIVPGLIFKNNGYRIGFGGGFYDRFLSSYSGKTASFVFSEQLMESWQPEPFDLPVQQLFIGKMEE</sequence>
<dbReference type="InterPro" id="IPR002698">
    <property type="entry name" value="FTHF_cligase"/>
</dbReference>
<dbReference type="Gene3D" id="3.40.50.10420">
    <property type="entry name" value="NagB/RpiA/CoA transferase-like"/>
    <property type="match status" value="1"/>
</dbReference>
<evidence type="ECO:0000256" key="1">
    <source>
        <dbReference type="ARBA" id="ARBA00010638"/>
    </source>
</evidence>
<dbReference type="PIRSF" id="PIRSF006806">
    <property type="entry name" value="FTHF_cligase"/>
    <property type="match status" value="1"/>
</dbReference>
<dbReference type="SUPFAM" id="SSF100950">
    <property type="entry name" value="NagB/RpiA/CoA transferase-like"/>
    <property type="match status" value="1"/>
</dbReference>
<keyword evidence="4" id="KW-0479">Metal-binding</keyword>
<comment type="caution">
    <text evidence="5">The sequence shown here is derived from an EMBL/GenBank/DDBJ whole genome shotgun (WGS) entry which is preliminary data.</text>
</comment>
<comment type="similarity">
    <text evidence="1 4">Belongs to the 5-formyltetrahydrofolate cyclo-ligase family.</text>
</comment>
<dbReference type="Pfam" id="PF01812">
    <property type="entry name" value="5-FTHF_cyc-lig"/>
    <property type="match status" value="1"/>
</dbReference>
<dbReference type="InterPro" id="IPR037171">
    <property type="entry name" value="NagB/RpiA_transferase-like"/>
</dbReference>
<proteinExistence type="inferred from homology"/>
<evidence type="ECO:0000256" key="2">
    <source>
        <dbReference type="ARBA" id="ARBA00022741"/>
    </source>
</evidence>
<keyword evidence="6" id="KW-1185">Reference proteome</keyword>
<organism evidence="5 6">
    <name type="scientific">Candidatus Enterococcus moelleringii</name>
    <dbReference type="NCBI Taxonomy" id="2815325"/>
    <lineage>
        <taxon>Bacteria</taxon>
        <taxon>Bacillati</taxon>
        <taxon>Bacillota</taxon>
        <taxon>Bacilli</taxon>
        <taxon>Lactobacillales</taxon>
        <taxon>Enterococcaceae</taxon>
        <taxon>Enterococcus</taxon>
    </lineage>
</organism>
<evidence type="ECO:0000256" key="3">
    <source>
        <dbReference type="ARBA" id="ARBA00022840"/>
    </source>
</evidence>
<evidence type="ECO:0000313" key="5">
    <source>
        <dbReference type="EMBL" id="MBO1306563.1"/>
    </source>
</evidence>
<dbReference type="EMBL" id="JAFREM010000016">
    <property type="protein sequence ID" value="MBO1306563.1"/>
    <property type="molecule type" value="Genomic_DNA"/>
</dbReference>
<keyword evidence="3 4" id="KW-0067">ATP-binding</keyword>
<evidence type="ECO:0000256" key="4">
    <source>
        <dbReference type="RuleBase" id="RU361279"/>
    </source>
</evidence>